<dbReference type="InterPro" id="IPR038078">
    <property type="entry name" value="PhoU-like_sf"/>
</dbReference>
<evidence type="ECO:0000256" key="6">
    <source>
        <dbReference type="ARBA" id="ARBA00022592"/>
    </source>
</evidence>
<sequence length="216" mass="24525">MRSKFDHQLNDLDKDLSIMGSLCEEAITLSLDILKDDEFHLAEQVSETARRIDHLERDIESQCLKLLLRQQPVAKDLRRISAALKMVYDMKRIGAQSGEMASIMSQKHIVSGPEVELLEDMTKRVSTMVTTSIDAFVEEDMAKAQKVIQDDEKVNQQFDTIKKRLITYFSQPNADGEYAVDLLMVAKYVERIGDHTVNIAKWVLYSITGQLDGDSA</sequence>
<comment type="caution">
    <text evidence="9">The sequence shown here is derived from an EMBL/GenBank/DDBJ whole genome shotgun (WGS) entry which is preliminary data.</text>
</comment>
<protein>
    <recommendedName>
        <fullName evidence="7">Phosphate-specific transport system accessory protein PhoU</fullName>
    </recommendedName>
</protein>
<dbReference type="Proteomes" id="UP000004322">
    <property type="component" value="Unassembled WGS sequence"/>
</dbReference>
<dbReference type="Gene3D" id="1.20.58.220">
    <property type="entry name" value="Phosphate transport system protein phou homolog 2, domain 2"/>
    <property type="match status" value="1"/>
</dbReference>
<evidence type="ECO:0000313" key="9">
    <source>
        <dbReference type="EMBL" id="EHI73791.1"/>
    </source>
</evidence>
<dbReference type="SUPFAM" id="SSF109755">
    <property type="entry name" value="PhoU-like"/>
    <property type="match status" value="1"/>
</dbReference>
<organism evidence="9 10">
    <name type="scientific">Streptococcus criceti HS-6</name>
    <dbReference type="NCBI Taxonomy" id="873449"/>
    <lineage>
        <taxon>Bacteria</taxon>
        <taxon>Bacillati</taxon>
        <taxon>Bacillota</taxon>
        <taxon>Bacilli</taxon>
        <taxon>Lactobacillales</taxon>
        <taxon>Streptococcaceae</taxon>
        <taxon>Streptococcus</taxon>
    </lineage>
</organism>
<dbReference type="Pfam" id="PF01895">
    <property type="entry name" value="PhoU"/>
    <property type="match status" value="2"/>
</dbReference>
<dbReference type="NCBIfam" id="TIGR02135">
    <property type="entry name" value="phoU_full"/>
    <property type="match status" value="1"/>
</dbReference>
<dbReference type="OrthoDB" id="9814256at2"/>
<dbReference type="RefSeq" id="WP_004226231.1">
    <property type="nucleotide sequence ID" value="NZ_AEUV02000002.1"/>
</dbReference>
<dbReference type="EMBL" id="AEUV02000002">
    <property type="protein sequence ID" value="EHI73791.1"/>
    <property type="molecule type" value="Genomic_DNA"/>
</dbReference>
<dbReference type="InterPro" id="IPR028366">
    <property type="entry name" value="PhoU"/>
</dbReference>
<keyword evidence="4 7" id="KW-0813">Transport</keyword>
<dbReference type="AlphaFoldDB" id="G5JNX8"/>
<comment type="similarity">
    <text evidence="2 7">Belongs to the PhoU family.</text>
</comment>
<comment type="subunit">
    <text evidence="3 7">Homodimer.</text>
</comment>
<keyword evidence="6 7" id="KW-0592">Phosphate transport</keyword>
<dbReference type="InterPro" id="IPR026022">
    <property type="entry name" value="PhoU_dom"/>
</dbReference>
<dbReference type="GO" id="GO:0005737">
    <property type="term" value="C:cytoplasm"/>
    <property type="evidence" value="ECO:0007669"/>
    <property type="project" value="UniProtKB-SubCell"/>
</dbReference>
<evidence type="ECO:0000256" key="4">
    <source>
        <dbReference type="ARBA" id="ARBA00022448"/>
    </source>
</evidence>
<dbReference type="GO" id="GO:0045936">
    <property type="term" value="P:negative regulation of phosphate metabolic process"/>
    <property type="evidence" value="ECO:0007669"/>
    <property type="project" value="InterPro"/>
</dbReference>
<comment type="function">
    <text evidence="7">Plays a role in the regulation of phosphate uptake.</text>
</comment>
<comment type="subcellular location">
    <subcellularLocation>
        <location evidence="1 7">Cytoplasm</location>
    </subcellularLocation>
</comment>
<dbReference type="PANTHER" id="PTHR42930:SF3">
    <property type="entry name" value="PHOSPHATE-SPECIFIC TRANSPORT SYSTEM ACCESSORY PROTEIN PHOU"/>
    <property type="match status" value="1"/>
</dbReference>
<dbReference type="PANTHER" id="PTHR42930">
    <property type="entry name" value="PHOSPHATE-SPECIFIC TRANSPORT SYSTEM ACCESSORY PROTEIN PHOU"/>
    <property type="match status" value="1"/>
</dbReference>
<reference evidence="9" key="1">
    <citation type="submission" date="2011-07" db="EMBL/GenBank/DDBJ databases">
        <authorList>
            <person name="Stanhope M.J."/>
            <person name="Durkin A.S."/>
            <person name="Hostetler J."/>
            <person name="Kim M."/>
            <person name="Radune D."/>
            <person name="Singh I."/>
            <person name="Town C.D."/>
        </authorList>
    </citation>
    <scope>NUCLEOTIDE SEQUENCE [LARGE SCALE GENOMIC DNA]</scope>
    <source>
        <strain evidence="9">HS-6</strain>
    </source>
</reference>
<keyword evidence="5 7" id="KW-0963">Cytoplasm</keyword>
<accession>G5JNX8</accession>
<feature type="domain" description="PhoU" evidence="8">
    <location>
        <begin position="118"/>
        <end position="203"/>
    </location>
</feature>
<dbReference type="GO" id="GO:0030643">
    <property type="term" value="P:intracellular phosphate ion homeostasis"/>
    <property type="evidence" value="ECO:0007669"/>
    <property type="project" value="InterPro"/>
</dbReference>
<evidence type="ECO:0000256" key="3">
    <source>
        <dbReference type="ARBA" id="ARBA00011738"/>
    </source>
</evidence>
<proteinExistence type="inferred from homology"/>
<dbReference type="GO" id="GO:0006817">
    <property type="term" value="P:phosphate ion transport"/>
    <property type="evidence" value="ECO:0007669"/>
    <property type="project" value="UniProtKB-KW"/>
</dbReference>
<evidence type="ECO:0000256" key="7">
    <source>
        <dbReference type="PIRNR" id="PIRNR003107"/>
    </source>
</evidence>
<evidence type="ECO:0000259" key="8">
    <source>
        <dbReference type="Pfam" id="PF01895"/>
    </source>
</evidence>
<evidence type="ECO:0000313" key="10">
    <source>
        <dbReference type="Proteomes" id="UP000004322"/>
    </source>
</evidence>
<dbReference type="PIRSF" id="PIRSF003107">
    <property type="entry name" value="PhoU"/>
    <property type="match status" value="1"/>
</dbReference>
<dbReference type="FunFam" id="1.20.58.220:FF:000004">
    <property type="entry name" value="Phosphate-specific transport system accessory protein PhoU"/>
    <property type="match status" value="1"/>
</dbReference>
<feature type="domain" description="PhoU" evidence="8">
    <location>
        <begin position="17"/>
        <end position="103"/>
    </location>
</feature>
<dbReference type="eggNOG" id="COG0704">
    <property type="taxonomic scope" value="Bacteria"/>
</dbReference>
<evidence type="ECO:0000256" key="1">
    <source>
        <dbReference type="ARBA" id="ARBA00004496"/>
    </source>
</evidence>
<evidence type="ECO:0000256" key="5">
    <source>
        <dbReference type="ARBA" id="ARBA00022490"/>
    </source>
</evidence>
<name>G5JNX8_STRCG</name>
<keyword evidence="10" id="KW-1185">Reference proteome</keyword>
<dbReference type="STRING" id="873449.STRCR_1509"/>
<gene>
    <name evidence="9" type="primary">phoU_2</name>
    <name evidence="9" type="ORF">STRCR_1509</name>
</gene>
<evidence type="ECO:0000256" key="2">
    <source>
        <dbReference type="ARBA" id="ARBA00008107"/>
    </source>
</evidence>